<feature type="transmembrane region" description="Helical" evidence="8">
    <location>
        <begin position="140"/>
        <end position="167"/>
    </location>
</feature>
<keyword evidence="6" id="KW-0675">Receptor</keyword>
<feature type="domain" description="G-protein coupled receptors family 1 profile" evidence="9">
    <location>
        <begin position="74"/>
        <end position="332"/>
    </location>
</feature>
<evidence type="ECO:0000313" key="11">
    <source>
        <dbReference type="Proteomes" id="UP001159405"/>
    </source>
</evidence>
<dbReference type="SUPFAM" id="SSF81321">
    <property type="entry name" value="Family A G protein-coupled receptor-like"/>
    <property type="match status" value="1"/>
</dbReference>
<feature type="transmembrane region" description="Helical" evidence="8">
    <location>
        <begin position="61"/>
        <end position="82"/>
    </location>
</feature>
<dbReference type="CDD" id="cd00637">
    <property type="entry name" value="7tm_classA_rhodopsin-like"/>
    <property type="match status" value="1"/>
</dbReference>
<gene>
    <name evidence="10" type="ORF">PLOB_00026584</name>
</gene>
<dbReference type="Pfam" id="PF00001">
    <property type="entry name" value="7tm_1"/>
    <property type="match status" value="1"/>
</dbReference>
<keyword evidence="7" id="KW-0807">Transducer</keyword>
<evidence type="ECO:0000256" key="3">
    <source>
        <dbReference type="ARBA" id="ARBA00022989"/>
    </source>
</evidence>
<evidence type="ECO:0000256" key="8">
    <source>
        <dbReference type="SAM" id="Phobius"/>
    </source>
</evidence>
<dbReference type="InterPro" id="IPR000276">
    <property type="entry name" value="GPCR_Rhodpsn"/>
</dbReference>
<keyword evidence="5 8" id="KW-0472">Membrane</keyword>
<feature type="transmembrane region" description="Helical" evidence="8">
    <location>
        <begin position="281"/>
        <end position="306"/>
    </location>
</feature>
<feature type="transmembrane region" description="Helical" evidence="8">
    <location>
        <begin position="225"/>
        <end position="254"/>
    </location>
</feature>
<comment type="caution">
    <text evidence="10">The sequence shown here is derived from an EMBL/GenBank/DDBJ whole genome shotgun (WGS) entry which is preliminary data.</text>
</comment>
<dbReference type="PANTHER" id="PTHR45695">
    <property type="entry name" value="LEUCOKININ RECEPTOR-RELATED"/>
    <property type="match status" value="1"/>
</dbReference>
<evidence type="ECO:0000256" key="4">
    <source>
        <dbReference type="ARBA" id="ARBA00023040"/>
    </source>
</evidence>
<evidence type="ECO:0000256" key="6">
    <source>
        <dbReference type="ARBA" id="ARBA00023170"/>
    </source>
</evidence>
<evidence type="ECO:0000256" key="7">
    <source>
        <dbReference type="ARBA" id="ARBA00023224"/>
    </source>
</evidence>
<sequence>MWSVSGIARKASHHKLAQSSKIFKMNFALNNSSLNEPGNEATSSSTACYVNDTWSVKLGRIIAYSVVILASLLGNIFIIAVVHKYGKTRKTVNYAVVNMAAASLIITTTYMPRLIPMFLIGSDWLVQGSAGYALCKTVPFLHGVSILASVMTLLTSSVDTFLAVVFPLKKLFTPKVAKLAIFLTWALSIISRLPYLLALKTKMSGARQICSGRLDNAFSNENARAIYYTFLLITFYAFPWLAILIFYSTVAFILKRGKTPRQEGITAVRLNRARGRATKKVLKMMVVITIVFLVCWITYFLVFLIFSKVPCSVRFWRLFLAHCNCAINPILFSAFNTTVQRGIRDVFRKCRGSARQSSDSDGFLGSIFTRAMKRKKMYISPRRKSTAFSIDVSLNMATFNGISRKTEASRGKVAESELGSIINEGFYRKASYTNSIISFRNLEC</sequence>
<evidence type="ECO:0000259" key="9">
    <source>
        <dbReference type="PROSITE" id="PS50262"/>
    </source>
</evidence>
<dbReference type="Gene3D" id="1.20.1070.10">
    <property type="entry name" value="Rhodopsin 7-helix transmembrane proteins"/>
    <property type="match status" value="1"/>
</dbReference>
<feature type="transmembrane region" description="Helical" evidence="8">
    <location>
        <begin position="94"/>
        <end position="120"/>
    </location>
</feature>
<feature type="transmembrane region" description="Helical" evidence="8">
    <location>
        <begin position="179"/>
        <end position="197"/>
    </location>
</feature>
<protein>
    <recommendedName>
        <fullName evidence="9">G-protein coupled receptors family 1 profile domain-containing protein</fullName>
    </recommendedName>
</protein>
<comment type="subcellular location">
    <subcellularLocation>
        <location evidence="1">Membrane</location>
        <topology evidence="1">Multi-pass membrane protein</topology>
    </subcellularLocation>
</comment>
<reference evidence="10 11" key="1">
    <citation type="submission" date="2022-05" db="EMBL/GenBank/DDBJ databases">
        <authorList>
            <consortium name="Genoscope - CEA"/>
            <person name="William W."/>
        </authorList>
    </citation>
    <scope>NUCLEOTIDE SEQUENCE [LARGE SCALE GENOMIC DNA]</scope>
</reference>
<dbReference type="Proteomes" id="UP001159405">
    <property type="component" value="Unassembled WGS sequence"/>
</dbReference>
<dbReference type="EMBL" id="CALNXK010000032">
    <property type="protein sequence ID" value="CAH3118792.1"/>
    <property type="molecule type" value="Genomic_DNA"/>
</dbReference>
<dbReference type="PANTHER" id="PTHR45695:SF9">
    <property type="entry name" value="LEUCOKININ RECEPTOR"/>
    <property type="match status" value="1"/>
</dbReference>
<accession>A0ABN8NSI1</accession>
<organism evidence="10 11">
    <name type="scientific">Porites lobata</name>
    <dbReference type="NCBI Taxonomy" id="104759"/>
    <lineage>
        <taxon>Eukaryota</taxon>
        <taxon>Metazoa</taxon>
        <taxon>Cnidaria</taxon>
        <taxon>Anthozoa</taxon>
        <taxon>Hexacorallia</taxon>
        <taxon>Scleractinia</taxon>
        <taxon>Fungiina</taxon>
        <taxon>Poritidae</taxon>
        <taxon>Porites</taxon>
    </lineage>
</organism>
<proteinExistence type="predicted"/>
<name>A0ABN8NSI1_9CNID</name>
<keyword evidence="3 8" id="KW-1133">Transmembrane helix</keyword>
<evidence type="ECO:0000313" key="10">
    <source>
        <dbReference type="EMBL" id="CAH3118792.1"/>
    </source>
</evidence>
<keyword evidence="11" id="KW-1185">Reference proteome</keyword>
<dbReference type="PRINTS" id="PR00237">
    <property type="entry name" value="GPCRRHODOPSN"/>
</dbReference>
<evidence type="ECO:0000256" key="1">
    <source>
        <dbReference type="ARBA" id="ARBA00004141"/>
    </source>
</evidence>
<keyword evidence="2 8" id="KW-0812">Transmembrane</keyword>
<dbReference type="PROSITE" id="PS50262">
    <property type="entry name" value="G_PROTEIN_RECEP_F1_2"/>
    <property type="match status" value="1"/>
</dbReference>
<evidence type="ECO:0000256" key="5">
    <source>
        <dbReference type="ARBA" id="ARBA00023136"/>
    </source>
</evidence>
<feature type="transmembrane region" description="Helical" evidence="8">
    <location>
        <begin position="318"/>
        <end position="339"/>
    </location>
</feature>
<dbReference type="InterPro" id="IPR017452">
    <property type="entry name" value="GPCR_Rhodpsn_7TM"/>
</dbReference>
<evidence type="ECO:0000256" key="2">
    <source>
        <dbReference type="ARBA" id="ARBA00022692"/>
    </source>
</evidence>
<keyword evidence="4" id="KW-0297">G-protein coupled receptor</keyword>